<proteinExistence type="predicted"/>
<evidence type="ECO:0000313" key="1">
    <source>
        <dbReference type="EMBL" id="CAG5131843.1"/>
    </source>
</evidence>
<gene>
    <name evidence="1" type="ORF">CUNI_LOCUS17401</name>
</gene>
<sequence length="70" mass="7890">YRGELSGFTLTTYDEAQKLVETYQAPDNFSQRVTDVNLFSYQPVTQVSITSKPKAYPVGILNFCEVEAYG</sequence>
<dbReference type="Proteomes" id="UP000678393">
    <property type="component" value="Unassembled WGS sequence"/>
</dbReference>
<reference evidence="1" key="1">
    <citation type="submission" date="2021-04" db="EMBL/GenBank/DDBJ databases">
        <authorList>
            <consortium name="Molecular Ecology Group"/>
        </authorList>
    </citation>
    <scope>NUCLEOTIDE SEQUENCE</scope>
</reference>
<name>A0A8S3ZQP8_9EUPU</name>
<protein>
    <submittedName>
        <fullName evidence="1">Uncharacterized protein</fullName>
    </submittedName>
</protein>
<dbReference type="AlphaFoldDB" id="A0A8S3ZQP8"/>
<keyword evidence="2" id="KW-1185">Reference proteome</keyword>
<comment type="caution">
    <text evidence="1">The sequence shown here is derived from an EMBL/GenBank/DDBJ whole genome shotgun (WGS) entry which is preliminary data.</text>
</comment>
<dbReference type="EMBL" id="CAJHNH020004890">
    <property type="protein sequence ID" value="CAG5131843.1"/>
    <property type="molecule type" value="Genomic_DNA"/>
</dbReference>
<evidence type="ECO:0000313" key="2">
    <source>
        <dbReference type="Proteomes" id="UP000678393"/>
    </source>
</evidence>
<feature type="non-terminal residue" evidence="1">
    <location>
        <position position="1"/>
    </location>
</feature>
<organism evidence="1 2">
    <name type="scientific">Candidula unifasciata</name>
    <dbReference type="NCBI Taxonomy" id="100452"/>
    <lineage>
        <taxon>Eukaryota</taxon>
        <taxon>Metazoa</taxon>
        <taxon>Spiralia</taxon>
        <taxon>Lophotrochozoa</taxon>
        <taxon>Mollusca</taxon>
        <taxon>Gastropoda</taxon>
        <taxon>Heterobranchia</taxon>
        <taxon>Euthyneura</taxon>
        <taxon>Panpulmonata</taxon>
        <taxon>Eupulmonata</taxon>
        <taxon>Stylommatophora</taxon>
        <taxon>Helicina</taxon>
        <taxon>Helicoidea</taxon>
        <taxon>Geomitridae</taxon>
        <taxon>Candidula</taxon>
    </lineage>
</organism>
<feature type="non-terminal residue" evidence="1">
    <location>
        <position position="70"/>
    </location>
</feature>
<accession>A0A8S3ZQP8</accession>